<name>A0A1X7K5N9_9MICO</name>
<dbReference type="RefSeq" id="WP_085485785.1">
    <property type="nucleotide sequence ID" value="NZ_FXAY01000003.1"/>
</dbReference>
<dbReference type="OrthoDB" id="4858440at2"/>
<dbReference type="AlphaFoldDB" id="A0A1X7K5N9"/>
<dbReference type="EMBL" id="FXAY01000003">
    <property type="protein sequence ID" value="SMG36365.1"/>
    <property type="molecule type" value="Genomic_DNA"/>
</dbReference>
<gene>
    <name evidence="1" type="ORF">SAMN06296010_2146</name>
</gene>
<protein>
    <submittedName>
        <fullName evidence="1">Uncharacterized protein</fullName>
    </submittedName>
</protein>
<dbReference type="STRING" id="150121.SAMN06296010_2146"/>
<evidence type="ECO:0000313" key="1">
    <source>
        <dbReference type="EMBL" id="SMG36365.1"/>
    </source>
</evidence>
<proteinExistence type="predicted"/>
<accession>A0A1X7K5N9</accession>
<organism evidence="1 2">
    <name type="scientific">Agreia pratensis</name>
    <dbReference type="NCBI Taxonomy" id="150121"/>
    <lineage>
        <taxon>Bacteria</taxon>
        <taxon>Bacillati</taxon>
        <taxon>Actinomycetota</taxon>
        <taxon>Actinomycetes</taxon>
        <taxon>Micrococcales</taxon>
        <taxon>Microbacteriaceae</taxon>
        <taxon>Agreia</taxon>
    </lineage>
</organism>
<reference evidence="2" key="1">
    <citation type="submission" date="2017-04" db="EMBL/GenBank/DDBJ databases">
        <authorList>
            <person name="Varghese N."/>
            <person name="Submissions S."/>
        </authorList>
    </citation>
    <scope>NUCLEOTIDE SEQUENCE [LARGE SCALE GENOMIC DNA]</scope>
    <source>
        <strain evidence="2">VKM Ac-2510</strain>
    </source>
</reference>
<sequence>MTLFTTDGPPAPATAEPNGSVVCFGAAEVAYAISLSAGVQKRQAISFLQVDEAFLTEQIIALGASSLLAHGQLSLEGDVLNASGGVRLLAAALQTATRWTEIALINEEGTTAAVFISAPDLSIFLQPAAMSTWELVVKAPIASDADMLMQIVESNASRHPVGVTYFGTETATSPKNHLFVRASENGAWDVADVENADDERHTDGVSSEVLRARLGTFVELPAQ</sequence>
<evidence type="ECO:0000313" key="2">
    <source>
        <dbReference type="Proteomes" id="UP000193244"/>
    </source>
</evidence>
<dbReference type="Proteomes" id="UP000193244">
    <property type="component" value="Unassembled WGS sequence"/>
</dbReference>
<keyword evidence="2" id="KW-1185">Reference proteome</keyword>